<evidence type="ECO:0000313" key="1">
    <source>
        <dbReference type="EMBL" id="GAI17467.1"/>
    </source>
</evidence>
<name>X1LDW4_9ZZZZ</name>
<sequence>RRKNQTHAVMEGTFPDDPGAIYQNRLYYTLFLSAFQTKNSSIGNFRINYNIEDVKEEFTFPDEAKIPDAEIPMGRYDYWDFRGLFITPMTKSFYTIGMLDVGQFYDGTRFSITLRPTWNISSSFELSGMYQLNRLDFKVRDQEYTSHISRFKLMYMFSTKLSASIFIQYNSEVDAIITNFRLRFNPREGNDLYLVFNEGRNTRLDREVPALPSISDRTILVKYTYTFNL</sequence>
<dbReference type="AlphaFoldDB" id="X1LDW4"/>
<feature type="non-terminal residue" evidence="1">
    <location>
        <position position="1"/>
    </location>
</feature>
<organism evidence="1">
    <name type="scientific">marine sediment metagenome</name>
    <dbReference type="NCBI Taxonomy" id="412755"/>
    <lineage>
        <taxon>unclassified sequences</taxon>
        <taxon>metagenomes</taxon>
        <taxon>ecological metagenomes</taxon>
    </lineage>
</organism>
<comment type="caution">
    <text evidence="1">The sequence shown here is derived from an EMBL/GenBank/DDBJ whole genome shotgun (WGS) entry which is preliminary data.</text>
</comment>
<accession>X1LDW4</accession>
<reference evidence="1" key="1">
    <citation type="journal article" date="2014" name="Front. Microbiol.">
        <title>High frequency of phylogenetically diverse reductive dehalogenase-homologous genes in deep subseafloor sedimentary metagenomes.</title>
        <authorList>
            <person name="Kawai M."/>
            <person name="Futagami T."/>
            <person name="Toyoda A."/>
            <person name="Takaki Y."/>
            <person name="Nishi S."/>
            <person name="Hori S."/>
            <person name="Arai W."/>
            <person name="Tsubouchi T."/>
            <person name="Morono Y."/>
            <person name="Uchiyama I."/>
            <person name="Ito T."/>
            <person name="Fujiyama A."/>
            <person name="Inagaki F."/>
            <person name="Takami H."/>
        </authorList>
    </citation>
    <scope>NUCLEOTIDE SEQUENCE</scope>
    <source>
        <strain evidence="1">Expedition CK06-06</strain>
    </source>
</reference>
<proteinExistence type="predicted"/>
<dbReference type="EMBL" id="BARV01008243">
    <property type="protein sequence ID" value="GAI17467.1"/>
    <property type="molecule type" value="Genomic_DNA"/>
</dbReference>
<gene>
    <name evidence="1" type="ORF">S06H3_16634</name>
</gene>
<evidence type="ECO:0008006" key="2">
    <source>
        <dbReference type="Google" id="ProtNLM"/>
    </source>
</evidence>
<protein>
    <recommendedName>
        <fullName evidence="2">Hydrolase</fullName>
    </recommendedName>
</protein>